<keyword evidence="2" id="KW-1185">Reference proteome</keyword>
<organism evidence="1 2">
    <name type="scientific">Caerostris darwini</name>
    <dbReference type="NCBI Taxonomy" id="1538125"/>
    <lineage>
        <taxon>Eukaryota</taxon>
        <taxon>Metazoa</taxon>
        <taxon>Ecdysozoa</taxon>
        <taxon>Arthropoda</taxon>
        <taxon>Chelicerata</taxon>
        <taxon>Arachnida</taxon>
        <taxon>Araneae</taxon>
        <taxon>Araneomorphae</taxon>
        <taxon>Entelegynae</taxon>
        <taxon>Araneoidea</taxon>
        <taxon>Araneidae</taxon>
        <taxon>Caerostris</taxon>
    </lineage>
</organism>
<gene>
    <name evidence="1" type="ORF">CDAR_496181</name>
</gene>
<reference evidence="1 2" key="1">
    <citation type="submission" date="2021-06" db="EMBL/GenBank/DDBJ databases">
        <title>Caerostris darwini draft genome.</title>
        <authorList>
            <person name="Kono N."/>
            <person name="Arakawa K."/>
        </authorList>
    </citation>
    <scope>NUCLEOTIDE SEQUENCE [LARGE SCALE GENOMIC DNA]</scope>
</reference>
<proteinExistence type="predicted"/>
<sequence>MRAILQTLKCIPRKKSKWNKERCQCKAASNRRGACQFPVSEAFPAAYLSECLDKNQWAPLVQHAARKPSKCALWKNAPDYTRRRMCRLADGERSSLELKRFHLLIFNFCIRA</sequence>
<name>A0AAV4U1U9_9ARAC</name>
<comment type="caution">
    <text evidence="1">The sequence shown here is derived from an EMBL/GenBank/DDBJ whole genome shotgun (WGS) entry which is preliminary data.</text>
</comment>
<evidence type="ECO:0000313" key="1">
    <source>
        <dbReference type="EMBL" id="GIY51727.1"/>
    </source>
</evidence>
<accession>A0AAV4U1U9</accession>
<evidence type="ECO:0000313" key="2">
    <source>
        <dbReference type="Proteomes" id="UP001054837"/>
    </source>
</evidence>
<dbReference type="EMBL" id="BPLQ01010581">
    <property type="protein sequence ID" value="GIY51727.1"/>
    <property type="molecule type" value="Genomic_DNA"/>
</dbReference>
<dbReference type="AlphaFoldDB" id="A0AAV4U1U9"/>
<dbReference type="Proteomes" id="UP001054837">
    <property type="component" value="Unassembled WGS sequence"/>
</dbReference>
<protein>
    <submittedName>
        <fullName evidence="1">Uncharacterized protein</fullName>
    </submittedName>
</protein>